<dbReference type="EMBL" id="AAWS01000032">
    <property type="protein sequence ID" value="EAY26589.1"/>
    <property type="molecule type" value="Genomic_DNA"/>
</dbReference>
<comment type="caution">
    <text evidence="1">The sequence shown here is derived from an EMBL/GenBank/DDBJ whole genome shotgun (WGS) entry which is preliminary data.</text>
</comment>
<evidence type="ECO:0000313" key="1">
    <source>
        <dbReference type="EMBL" id="EAY26589.1"/>
    </source>
</evidence>
<gene>
    <name evidence="1" type="ORF">M23134_06116</name>
</gene>
<organism evidence="1 2">
    <name type="scientific">Microscilla marina ATCC 23134</name>
    <dbReference type="NCBI Taxonomy" id="313606"/>
    <lineage>
        <taxon>Bacteria</taxon>
        <taxon>Pseudomonadati</taxon>
        <taxon>Bacteroidota</taxon>
        <taxon>Cytophagia</taxon>
        <taxon>Cytophagales</taxon>
        <taxon>Microscillaceae</taxon>
        <taxon>Microscilla</taxon>
    </lineage>
</organism>
<reference evidence="1 2" key="1">
    <citation type="submission" date="2007-01" db="EMBL/GenBank/DDBJ databases">
        <authorList>
            <person name="Haygood M."/>
            <person name="Podell S."/>
            <person name="Anderson C."/>
            <person name="Hopkinson B."/>
            <person name="Roe K."/>
            <person name="Barbeau K."/>
            <person name="Gaasterland T."/>
            <person name="Ferriera S."/>
            <person name="Johnson J."/>
            <person name="Kravitz S."/>
            <person name="Beeson K."/>
            <person name="Sutton G."/>
            <person name="Rogers Y.-H."/>
            <person name="Friedman R."/>
            <person name="Frazier M."/>
            <person name="Venter J.C."/>
        </authorList>
    </citation>
    <scope>NUCLEOTIDE SEQUENCE [LARGE SCALE GENOMIC DNA]</scope>
    <source>
        <strain evidence="1 2">ATCC 23134</strain>
    </source>
</reference>
<proteinExistence type="predicted"/>
<dbReference type="AlphaFoldDB" id="A1ZSK9"/>
<name>A1ZSK9_MICM2</name>
<accession>A1ZSK9</accession>
<dbReference type="Proteomes" id="UP000004095">
    <property type="component" value="Unassembled WGS sequence"/>
</dbReference>
<keyword evidence="2" id="KW-1185">Reference proteome</keyword>
<evidence type="ECO:0000313" key="2">
    <source>
        <dbReference type="Proteomes" id="UP000004095"/>
    </source>
</evidence>
<sequence>MFYKPILIGSCVVSRKTIKKLLWVHQSSCKKVLAHPVLI</sequence>
<protein>
    <submittedName>
        <fullName evidence="1">Uncharacterized protein</fullName>
    </submittedName>
</protein>